<dbReference type="PROSITE" id="PS51365">
    <property type="entry name" value="RENAL_DIPEPTIDASE_2"/>
    <property type="match status" value="1"/>
</dbReference>
<sequence length="358" mass="39601">MHPFIFDAHLDLSMNALEWNRDLTKSISAIRDREKNLTDKPDRGRGTVSLPEMRKGRIGLCVATQIARYVGLDNPLPGWHSQEQAWAQTQGQLAWYQAMEAKGEMKQITNAAELSAHLKLWETATDTSSLPVGFILSLEGADSFCELACVEKAYASGLRAVGPAHYGPGVYAFGTDSDGGLGTKGRALLKELERFGIILDATHLCDTSFYEAMDHYTGPVWASHHNSRALVPHNRQFSDEQFSLLIQRGAVIGTALDAWMLIPGWQRGKSTPEQTGVSLQHVADHIDHICQLAGNSQHAAIGSDLDGAFGTEQTPKDLNTIADLQKLPEILKERGFTAEDIDNITHKNWIRFLLETWN</sequence>
<evidence type="ECO:0000313" key="2">
    <source>
        <dbReference type="Proteomes" id="UP000321436"/>
    </source>
</evidence>
<dbReference type="Proteomes" id="UP000321436">
    <property type="component" value="Unassembled WGS sequence"/>
</dbReference>
<dbReference type="OrthoDB" id="9804920at2"/>
<dbReference type="PANTHER" id="PTHR10443:SF12">
    <property type="entry name" value="DIPEPTIDASE"/>
    <property type="match status" value="1"/>
</dbReference>
<dbReference type="GO" id="GO:0070573">
    <property type="term" value="F:metallodipeptidase activity"/>
    <property type="evidence" value="ECO:0007669"/>
    <property type="project" value="InterPro"/>
</dbReference>
<dbReference type="Pfam" id="PF01244">
    <property type="entry name" value="Peptidase_M19"/>
    <property type="match status" value="1"/>
</dbReference>
<dbReference type="InterPro" id="IPR008257">
    <property type="entry name" value="Pept_M19"/>
</dbReference>
<name>A0A512RJM9_9BACT</name>
<dbReference type="EMBL" id="BKAU01000001">
    <property type="protein sequence ID" value="GEP95913.1"/>
    <property type="molecule type" value="Genomic_DNA"/>
</dbReference>
<reference evidence="1 2" key="1">
    <citation type="submission" date="2019-07" db="EMBL/GenBank/DDBJ databases">
        <title>Whole genome shotgun sequence of Chitinophaga cymbidii NBRC 109752.</title>
        <authorList>
            <person name="Hosoyama A."/>
            <person name="Uohara A."/>
            <person name="Ohji S."/>
            <person name="Ichikawa N."/>
        </authorList>
    </citation>
    <scope>NUCLEOTIDE SEQUENCE [LARGE SCALE GENOMIC DNA]</scope>
    <source>
        <strain evidence="1 2">NBRC 109752</strain>
    </source>
</reference>
<organism evidence="1 2">
    <name type="scientific">Chitinophaga cymbidii</name>
    <dbReference type="NCBI Taxonomy" id="1096750"/>
    <lineage>
        <taxon>Bacteria</taxon>
        <taxon>Pseudomonadati</taxon>
        <taxon>Bacteroidota</taxon>
        <taxon>Chitinophagia</taxon>
        <taxon>Chitinophagales</taxon>
        <taxon>Chitinophagaceae</taxon>
        <taxon>Chitinophaga</taxon>
    </lineage>
</organism>
<proteinExistence type="predicted"/>
<dbReference type="SUPFAM" id="SSF51556">
    <property type="entry name" value="Metallo-dependent hydrolases"/>
    <property type="match status" value="1"/>
</dbReference>
<evidence type="ECO:0000313" key="1">
    <source>
        <dbReference type="EMBL" id="GEP95913.1"/>
    </source>
</evidence>
<dbReference type="RefSeq" id="WP_146860693.1">
    <property type="nucleotide sequence ID" value="NZ_BKAU01000001.1"/>
</dbReference>
<dbReference type="Gene3D" id="3.20.20.140">
    <property type="entry name" value="Metal-dependent hydrolases"/>
    <property type="match status" value="1"/>
</dbReference>
<comment type="caution">
    <text evidence="1">The sequence shown here is derived from an EMBL/GenBank/DDBJ whole genome shotgun (WGS) entry which is preliminary data.</text>
</comment>
<protein>
    <submittedName>
        <fullName evidence="1">Peptidase</fullName>
    </submittedName>
</protein>
<dbReference type="AlphaFoldDB" id="A0A512RJM9"/>
<dbReference type="InterPro" id="IPR032466">
    <property type="entry name" value="Metal_Hydrolase"/>
</dbReference>
<dbReference type="GO" id="GO:0006508">
    <property type="term" value="P:proteolysis"/>
    <property type="evidence" value="ECO:0007669"/>
    <property type="project" value="InterPro"/>
</dbReference>
<accession>A0A512RJM9</accession>
<keyword evidence="2" id="KW-1185">Reference proteome</keyword>
<gene>
    <name evidence="1" type="ORF">CCY01nite_21730</name>
</gene>
<dbReference type="PANTHER" id="PTHR10443">
    <property type="entry name" value="MICROSOMAL DIPEPTIDASE"/>
    <property type="match status" value="1"/>
</dbReference>